<comment type="caution">
    <text evidence="6">The sequence shown here is derived from an EMBL/GenBank/DDBJ whole genome shotgun (WGS) entry which is preliminary data.</text>
</comment>
<proteinExistence type="inferred from homology"/>
<evidence type="ECO:0000313" key="7">
    <source>
        <dbReference type="Proteomes" id="UP000050920"/>
    </source>
</evidence>
<keyword evidence="7" id="KW-1185">Reference proteome</keyword>
<keyword evidence="2" id="KW-0378">Hydrolase</keyword>
<sequence length="185" mass="22099">MALLVWTRNGESNMPRTRRCRYPNCHAMVTFPDHYCQQHHEHEAEYLASRQRWARGHDKQYTHHYNTVTRYRNEDKRQQYNFYRTRQWSHLRQQVLERDHYLCAYCRVQGIITAAKTVDHIVPIEYDQAIKADVNNLAVICGKCHRDKTDWEQLYYGTGQGNTLKNVETIRDVKKVTLLMNGEIG</sequence>
<dbReference type="InterPro" id="IPR003615">
    <property type="entry name" value="HNH_nuc"/>
</dbReference>
<evidence type="ECO:0000256" key="3">
    <source>
        <dbReference type="ARBA" id="ARBA00038412"/>
    </source>
</evidence>
<dbReference type="GO" id="GO:0004519">
    <property type="term" value="F:endonuclease activity"/>
    <property type="evidence" value="ECO:0007669"/>
    <property type="project" value="UniProtKB-KW"/>
</dbReference>
<comment type="similarity">
    <text evidence="3">Belongs to the HNH nuclease family.</text>
</comment>
<organism evidence="6 7">
    <name type="scientific">Lactiplantibacillus fabifermentans DSM 21115</name>
    <dbReference type="NCBI Taxonomy" id="1413187"/>
    <lineage>
        <taxon>Bacteria</taxon>
        <taxon>Bacillati</taxon>
        <taxon>Bacillota</taxon>
        <taxon>Bacilli</taxon>
        <taxon>Lactobacillales</taxon>
        <taxon>Lactobacillaceae</taxon>
        <taxon>Lactiplantibacillus</taxon>
    </lineage>
</organism>
<feature type="domain" description="HNH nuclease" evidence="5">
    <location>
        <begin position="90"/>
        <end position="146"/>
    </location>
</feature>
<dbReference type="Proteomes" id="UP000050920">
    <property type="component" value="Unassembled WGS sequence"/>
</dbReference>
<dbReference type="Pfam" id="PF01844">
    <property type="entry name" value="HNH"/>
    <property type="match status" value="1"/>
</dbReference>
<dbReference type="CDD" id="cd00085">
    <property type="entry name" value="HNHc"/>
    <property type="match status" value="1"/>
</dbReference>
<reference evidence="6 7" key="1">
    <citation type="journal article" date="2015" name="Genome Announc.">
        <title>Expanding the biotechnology potential of lactobacilli through comparative genomics of 213 strains and associated genera.</title>
        <authorList>
            <person name="Sun Z."/>
            <person name="Harris H.M."/>
            <person name="McCann A."/>
            <person name="Guo C."/>
            <person name="Argimon S."/>
            <person name="Zhang W."/>
            <person name="Yang X."/>
            <person name="Jeffery I.B."/>
            <person name="Cooney J.C."/>
            <person name="Kagawa T.F."/>
            <person name="Liu W."/>
            <person name="Song Y."/>
            <person name="Salvetti E."/>
            <person name="Wrobel A."/>
            <person name="Rasinkangas P."/>
            <person name="Parkhill J."/>
            <person name="Rea M.C."/>
            <person name="O'Sullivan O."/>
            <person name="Ritari J."/>
            <person name="Douillard F.P."/>
            <person name="Paul Ross R."/>
            <person name="Yang R."/>
            <person name="Briner A.E."/>
            <person name="Felis G.E."/>
            <person name="de Vos W.M."/>
            <person name="Barrangou R."/>
            <person name="Klaenhammer T.R."/>
            <person name="Caufield P.W."/>
            <person name="Cui Y."/>
            <person name="Zhang H."/>
            <person name="O'Toole P.W."/>
        </authorList>
    </citation>
    <scope>NUCLEOTIDE SEQUENCE [LARGE SCALE GENOMIC DNA]</scope>
    <source>
        <strain evidence="6 7">DSM 21115</strain>
    </source>
</reference>
<dbReference type="GO" id="GO:0003676">
    <property type="term" value="F:nucleic acid binding"/>
    <property type="evidence" value="ECO:0007669"/>
    <property type="project" value="InterPro"/>
</dbReference>
<keyword evidence="6" id="KW-0255">Endonuclease</keyword>
<evidence type="ECO:0000259" key="5">
    <source>
        <dbReference type="SMART" id="SM00507"/>
    </source>
</evidence>
<dbReference type="PANTHER" id="PTHR41286:SF1">
    <property type="entry name" value="HNH NUCLEASE YAJD-RELATED"/>
    <property type="match status" value="1"/>
</dbReference>
<dbReference type="EMBL" id="AYGX02000157">
    <property type="protein sequence ID" value="KRO24920.1"/>
    <property type="molecule type" value="Genomic_DNA"/>
</dbReference>
<evidence type="ECO:0000313" key="6">
    <source>
        <dbReference type="EMBL" id="KRO24920.1"/>
    </source>
</evidence>
<dbReference type="GO" id="GO:0016787">
    <property type="term" value="F:hydrolase activity"/>
    <property type="evidence" value="ECO:0007669"/>
    <property type="project" value="UniProtKB-KW"/>
</dbReference>
<accession>A0A0R2NGK6</accession>
<protein>
    <recommendedName>
        <fullName evidence="4">Putative HNH nuclease YajD</fullName>
    </recommendedName>
</protein>
<gene>
    <name evidence="6" type="ORF">DY78_GL001519</name>
</gene>
<dbReference type="Gene3D" id="1.10.30.50">
    <property type="match status" value="1"/>
</dbReference>
<dbReference type="GO" id="GO:0005829">
    <property type="term" value="C:cytosol"/>
    <property type="evidence" value="ECO:0007669"/>
    <property type="project" value="TreeGrafter"/>
</dbReference>
<evidence type="ECO:0000256" key="1">
    <source>
        <dbReference type="ARBA" id="ARBA00022722"/>
    </source>
</evidence>
<dbReference type="GO" id="GO:0008270">
    <property type="term" value="F:zinc ion binding"/>
    <property type="evidence" value="ECO:0007669"/>
    <property type="project" value="InterPro"/>
</dbReference>
<dbReference type="AlphaFoldDB" id="A0A0R2NGK6"/>
<evidence type="ECO:0000256" key="4">
    <source>
        <dbReference type="ARBA" id="ARBA00040194"/>
    </source>
</evidence>
<dbReference type="PANTHER" id="PTHR41286">
    <property type="entry name" value="HNH NUCLEASE YAJD-RELATED"/>
    <property type="match status" value="1"/>
</dbReference>
<dbReference type="InterPro" id="IPR002711">
    <property type="entry name" value="HNH"/>
</dbReference>
<keyword evidence="1" id="KW-0540">Nuclease</keyword>
<evidence type="ECO:0000256" key="2">
    <source>
        <dbReference type="ARBA" id="ARBA00022801"/>
    </source>
</evidence>
<name>A0A0R2NGK6_9LACO</name>
<dbReference type="SMART" id="SM00507">
    <property type="entry name" value="HNHc"/>
    <property type="match status" value="1"/>
</dbReference>